<proteinExistence type="predicted"/>
<dbReference type="EMBL" id="ANNX02000020">
    <property type="protein sequence ID" value="KYC41749.1"/>
    <property type="molecule type" value="Genomic_DNA"/>
</dbReference>
<dbReference type="Gene3D" id="3.20.20.150">
    <property type="entry name" value="Divalent-metal-dependent TIM barrel enzymes"/>
    <property type="match status" value="1"/>
</dbReference>
<name>A0A139XAN7_9CYAN</name>
<comment type="caution">
    <text evidence="1">The sequence shown here is derived from an EMBL/GenBank/DDBJ whole genome shotgun (WGS) entry which is preliminary data.</text>
</comment>
<keyword evidence="1" id="KW-0413">Isomerase</keyword>
<accession>A0A139XAN7</accession>
<dbReference type="InterPro" id="IPR036237">
    <property type="entry name" value="Xyl_isomerase-like_sf"/>
</dbReference>
<keyword evidence="2" id="KW-1185">Reference proteome</keyword>
<protein>
    <submittedName>
        <fullName evidence="1">Xylose isomerase</fullName>
    </submittedName>
</protein>
<evidence type="ECO:0000313" key="2">
    <source>
        <dbReference type="Proteomes" id="UP000076925"/>
    </source>
</evidence>
<dbReference type="Proteomes" id="UP000076925">
    <property type="component" value="Unassembled WGS sequence"/>
</dbReference>
<reference evidence="1 2" key="1">
    <citation type="journal article" date="2013" name="Genome Biol. Evol.">
        <title>Genomes of Stigonematalean cyanobacteria (subsection V) and the evolution of oxygenic photosynthesis from prokaryotes to plastids.</title>
        <authorList>
            <person name="Dagan T."/>
            <person name="Roettger M."/>
            <person name="Stucken K."/>
            <person name="Landan G."/>
            <person name="Koch R."/>
            <person name="Major P."/>
            <person name="Gould S.B."/>
            <person name="Goremykin V.V."/>
            <person name="Rippka R."/>
            <person name="Tandeau de Marsac N."/>
            <person name="Gugger M."/>
            <person name="Lockhart P.J."/>
            <person name="Allen J.F."/>
            <person name="Brune I."/>
            <person name="Maus I."/>
            <person name="Puhler A."/>
            <person name="Martin W.F."/>
        </authorList>
    </citation>
    <scope>NUCLEOTIDE SEQUENCE [LARGE SCALE GENOMIC DNA]</scope>
    <source>
        <strain evidence="1 2">PCC 7110</strain>
    </source>
</reference>
<dbReference type="AlphaFoldDB" id="A0A139XAN7"/>
<gene>
    <name evidence="1" type="ORF">WA1_17115</name>
</gene>
<dbReference type="STRING" id="128403.WA1_17115"/>
<organism evidence="1 2">
    <name type="scientific">Scytonema hofmannii PCC 7110</name>
    <dbReference type="NCBI Taxonomy" id="128403"/>
    <lineage>
        <taxon>Bacteria</taxon>
        <taxon>Bacillati</taxon>
        <taxon>Cyanobacteriota</taxon>
        <taxon>Cyanophyceae</taxon>
        <taxon>Nostocales</taxon>
        <taxon>Scytonemataceae</taxon>
        <taxon>Scytonema</taxon>
    </lineage>
</organism>
<dbReference type="RefSeq" id="WP_017748793.1">
    <property type="nucleotide sequence ID" value="NZ_KQ976354.1"/>
</dbReference>
<dbReference type="SUPFAM" id="SSF51658">
    <property type="entry name" value="Xylose isomerase-like"/>
    <property type="match status" value="1"/>
</dbReference>
<dbReference type="NCBIfam" id="NF035939">
    <property type="entry name" value="TIM_EboE"/>
    <property type="match status" value="1"/>
</dbReference>
<dbReference type="GO" id="GO:0016853">
    <property type="term" value="F:isomerase activity"/>
    <property type="evidence" value="ECO:0007669"/>
    <property type="project" value="UniProtKB-KW"/>
</dbReference>
<evidence type="ECO:0000313" key="1">
    <source>
        <dbReference type="EMBL" id="KYC41749.1"/>
    </source>
</evidence>
<sequence length="432" mass="49550">MKIATNKDFHLTYCTNIHPGEEWNKVFTNLKQYIPSLKAQLVSSNPGLLQEVRDLTAHESPFGIGLRLADVATKELLEGNNLTEFQSWLTKQNLYVFTLNGFPFGGFHWQVVKDQVYAPDWSKQERLDYTIRLVHILAQLLPSGVEGSISTLPLSYKPWFKGNQLFQASVTSSATLRIAEVVAEMVKIKHETGKNIHLDLEPEPDGLIENAAEVVDYFQTYLLPIGGDYLTKHLGISFEAAETHLLNHVRVCYDTCHFAVEYEDPITVFQKFQSAGIQVGKIQISAALQVKIPTDIEQRRLIKERLLPFAESTYLHQVIARESHGKLRHYPDLEQALPELEKTTASEWRIHFHVPIFIRDYQLFQSTQNDITKVLDLLQDNHACDHLEIETYTWEVLPKEMKLDLSSSLQREYEWVLSKMEANSRNVLTVSC</sequence>
<dbReference type="OrthoDB" id="9785907at2"/>